<dbReference type="Proteomes" id="UP000831532">
    <property type="component" value="Chromosome"/>
</dbReference>
<evidence type="ECO:0000313" key="1">
    <source>
        <dbReference type="EMBL" id="UOD30192.1"/>
    </source>
</evidence>
<sequence>MSFLSALSARPPATTLLPAAALGGGRSVGAQLTPASGNIAPRLPVVDPVSLYNDNVSLSPQSMMNRVGNLASSTVDVAQKFLDTFVGKLFGDAAKGATVSFDAVAVQAQAALSNAATHNGSVRSSAFSLNESASFIGTGQLVTNDGQTFDFELEVNYEASASVTSIASEAAAGTGAASRPARLDSPDVLVLTGKPLPPVKFPGSLDDLFKLLGRELQSSVNGNAGESGGDLSLRLLRLVDRAALLAPRPRADQPELPLPDRSKALANSYGGAPAAAASMLASA</sequence>
<organism evidence="1 2">
    <name type="scientific">Massilia violaceinigra</name>
    <dbReference type="NCBI Taxonomy" id="2045208"/>
    <lineage>
        <taxon>Bacteria</taxon>
        <taxon>Pseudomonadati</taxon>
        <taxon>Pseudomonadota</taxon>
        <taxon>Betaproteobacteria</taxon>
        <taxon>Burkholderiales</taxon>
        <taxon>Oxalobacteraceae</taxon>
        <taxon>Telluria group</taxon>
        <taxon>Massilia</taxon>
    </lineage>
</organism>
<keyword evidence="2" id="KW-1185">Reference proteome</keyword>
<name>A0ABY4A6B0_9BURK</name>
<accession>A0ABY4A6B0</accession>
<proteinExistence type="predicted"/>
<dbReference type="RefSeq" id="WP_243491442.1">
    <property type="nucleotide sequence ID" value="NZ_CP063361.1"/>
</dbReference>
<protein>
    <submittedName>
        <fullName evidence="1">Uncharacterized protein</fullName>
    </submittedName>
</protein>
<reference evidence="1 2" key="1">
    <citation type="submission" date="2020-10" db="EMBL/GenBank/DDBJ databases">
        <title>Genome analysis of Massilia species.</title>
        <authorList>
            <person name="Jung D.-H."/>
        </authorList>
    </citation>
    <scope>NUCLEOTIDE SEQUENCE [LARGE SCALE GENOMIC DNA]</scope>
    <source>
        <strain evidence="2">sipir</strain>
    </source>
</reference>
<dbReference type="EMBL" id="CP063361">
    <property type="protein sequence ID" value="UOD30192.1"/>
    <property type="molecule type" value="Genomic_DNA"/>
</dbReference>
<gene>
    <name evidence="1" type="ORF">INH39_33495</name>
</gene>
<evidence type="ECO:0000313" key="2">
    <source>
        <dbReference type="Proteomes" id="UP000831532"/>
    </source>
</evidence>